<protein>
    <recommendedName>
        <fullName evidence="9">Trafficking protein particle complex subunit</fullName>
    </recommendedName>
</protein>
<dbReference type="GO" id="GO:0006888">
    <property type="term" value="P:endoplasmic reticulum to Golgi vesicle-mediated transport"/>
    <property type="evidence" value="ECO:0007669"/>
    <property type="project" value="UniProtKB-UniRule"/>
</dbReference>
<dbReference type="EMBL" id="JXLN01014491">
    <property type="protein sequence ID" value="KPM10084.1"/>
    <property type="molecule type" value="Genomic_DNA"/>
</dbReference>
<evidence type="ECO:0000256" key="7">
    <source>
        <dbReference type="ARBA" id="ARBA00046052"/>
    </source>
</evidence>
<dbReference type="AlphaFoldDB" id="A0A132AGH5"/>
<dbReference type="VEuPathDB" id="VectorBase:SSCA004600"/>
<sequence>MNRSNGIYSIYIISKSGGLIYNYDVESNFPVTDVEKTFSYPLDIKLEFIKPRIIVGFGQRDNIRVGYSLLAINGDQISGRKYKDQDVLDEYLANEENYPVNLKFGLARLTTNEKIVMASMFHSMYAIAALQIVPQKDRFCTGIEAMETNNFRLNCYQTLTGVKFLVISDLNDSTNKDLLLRKIYELYVDYALKNPFYKLEMPIRCELFDINLAQLLEKNDKTLNEELGSGGGESSSSNIF</sequence>
<dbReference type="GO" id="GO:0030008">
    <property type="term" value="C:TRAPP complex"/>
    <property type="evidence" value="ECO:0007669"/>
    <property type="project" value="UniProtKB-UniRule"/>
</dbReference>
<dbReference type="CDD" id="cd14856">
    <property type="entry name" value="TRAPPC4_synbindin"/>
    <property type="match status" value="1"/>
</dbReference>
<proteinExistence type="inferred from homology"/>
<dbReference type="Gene3D" id="3.30.450.70">
    <property type="match status" value="1"/>
</dbReference>
<dbReference type="SMART" id="SM01399">
    <property type="entry name" value="Sybindin"/>
    <property type="match status" value="1"/>
</dbReference>
<evidence type="ECO:0000256" key="2">
    <source>
        <dbReference type="ARBA" id="ARBA00022448"/>
    </source>
</evidence>
<evidence type="ECO:0000313" key="12">
    <source>
        <dbReference type="EnsemblMetazoa" id="KAF7488162.1"/>
    </source>
</evidence>
<evidence type="ECO:0000256" key="9">
    <source>
        <dbReference type="RuleBase" id="RU366065"/>
    </source>
</evidence>
<evidence type="ECO:0000256" key="6">
    <source>
        <dbReference type="ARBA" id="ARBA00038179"/>
    </source>
</evidence>
<dbReference type="OrthoDB" id="246406at2759"/>
<accession>A0A132AGH5</accession>
<comment type="subunit">
    <text evidence="9">Part of the multisubunit transport protein particle (TRAPP) complex.</text>
</comment>
<dbReference type="PANTHER" id="PTHR23249:SF15">
    <property type="entry name" value="TRAFFICKING PROTEIN PARTICLE COMPLEX SUBUNIT 4"/>
    <property type="match status" value="1"/>
</dbReference>
<evidence type="ECO:0000256" key="5">
    <source>
        <dbReference type="ARBA" id="ARBA00023034"/>
    </source>
</evidence>
<dbReference type="InterPro" id="IPR007233">
    <property type="entry name" value="TRAPPC"/>
</dbReference>
<evidence type="ECO:0000256" key="3">
    <source>
        <dbReference type="ARBA" id="ARBA00022824"/>
    </source>
</evidence>
<organism evidence="11 14">
    <name type="scientific">Sarcoptes scabiei</name>
    <name type="common">Itch mite</name>
    <name type="synonym">Acarus scabiei</name>
    <dbReference type="NCBI Taxonomy" id="52283"/>
    <lineage>
        <taxon>Eukaryota</taxon>
        <taxon>Metazoa</taxon>
        <taxon>Ecdysozoa</taxon>
        <taxon>Arthropoda</taxon>
        <taxon>Chelicerata</taxon>
        <taxon>Arachnida</taxon>
        <taxon>Acari</taxon>
        <taxon>Acariformes</taxon>
        <taxon>Sarcoptiformes</taxon>
        <taxon>Astigmata</taxon>
        <taxon>Psoroptidia</taxon>
        <taxon>Sarcoptoidea</taxon>
        <taxon>Sarcoptidae</taxon>
        <taxon>Sarcoptinae</taxon>
        <taxon>Sarcoptes</taxon>
    </lineage>
</organism>
<reference evidence="12" key="4">
    <citation type="submission" date="2022-06" db="UniProtKB">
        <authorList>
            <consortium name="EnsemblMetazoa"/>
        </authorList>
    </citation>
    <scope>IDENTIFICATION</scope>
</reference>
<evidence type="ECO:0000256" key="1">
    <source>
        <dbReference type="ARBA" id="ARBA00004555"/>
    </source>
</evidence>
<evidence type="ECO:0000256" key="8">
    <source>
        <dbReference type="ARBA" id="ARBA00046941"/>
    </source>
</evidence>
<keyword evidence="2 9" id="KW-0813">Transport</keyword>
<comment type="function">
    <text evidence="7">Core component of the TRAPP complexes which has a function of guanine nucleotide exchange factor activity for Rab1 GTPase. Plays a role in vesicular transport from endoplasmic reticulum to Golgi and autophagy. May play a role in dendrite postsynaptic membrane trafficking.</text>
</comment>
<dbReference type="SUPFAM" id="SSF64356">
    <property type="entry name" value="SNARE-like"/>
    <property type="match status" value="1"/>
</dbReference>
<evidence type="ECO:0000256" key="4">
    <source>
        <dbReference type="ARBA" id="ARBA00022892"/>
    </source>
</evidence>
<comment type="subcellular location">
    <subcellularLocation>
        <location evidence="9">Endoplasmic reticulum</location>
    </subcellularLocation>
    <subcellularLocation>
        <location evidence="9">Golgi apparatus</location>
        <location evidence="9">cis-Golgi network</location>
    </subcellularLocation>
    <subcellularLocation>
        <location evidence="1">Golgi apparatus</location>
    </subcellularLocation>
</comment>
<evidence type="ECO:0000313" key="14">
    <source>
        <dbReference type="Proteomes" id="UP000616769"/>
    </source>
</evidence>
<comment type="similarity">
    <text evidence="6">Belongs to the TRAPP small subunits family. TRAPPC4 subfamily.</text>
</comment>
<dbReference type="EnsemblMetazoa" id="SSS_7326s_mrna">
    <property type="protein sequence ID" value="KAF7488162.1"/>
    <property type="gene ID" value="SSS_7326"/>
</dbReference>
<name>A0A132AGH5_SARSC</name>
<keyword evidence="13" id="KW-1185">Reference proteome</keyword>
<reference evidence="13" key="2">
    <citation type="journal article" date="2020" name="PLoS Negl. Trop. Dis.">
        <title>High-quality nuclear genome for Sarcoptes scabiei-A critical resource for a neglected parasite.</title>
        <authorList>
            <person name="Korhonen P.K."/>
            <person name="Gasser R.B."/>
            <person name="Ma G."/>
            <person name="Wang T."/>
            <person name="Stroehlein A.J."/>
            <person name="Young N.D."/>
            <person name="Ang C.S."/>
            <person name="Fernando D.D."/>
            <person name="Lu H.C."/>
            <person name="Taylor S."/>
            <person name="Reynolds S.L."/>
            <person name="Mofiz E."/>
            <person name="Najaraj S.H."/>
            <person name="Gowda H."/>
            <person name="Madugundu A."/>
            <person name="Renuse S."/>
            <person name="Holt D."/>
            <person name="Pandey A."/>
            <person name="Papenfuss A.T."/>
            <person name="Fischer K."/>
        </authorList>
    </citation>
    <scope>NUCLEOTIDE SEQUENCE [LARGE SCALE GENOMIC DNA]</scope>
</reference>
<dbReference type="Proteomes" id="UP000070412">
    <property type="component" value="Unassembled WGS sequence"/>
</dbReference>
<keyword evidence="4 9" id="KW-0931">ER-Golgi transport</keyword>
<keyword evidence="3 9" id="KW-0256">Endoplasmic reticulum</keyword>
<evidence type="ECO:0000313" key="11">
    <source>
        <dbReference type="EMBL" id="KPM10084.1"/>
    </source>
</evidence>
<dbReference type="PANTHER" id="PTHR23249">
    <property type="entry name" value="TRAFFICKING PROTEIN PARTICLE COMPLEX SUBUNIT"/>
    <property type="match status" value="1"/>
</dbReference>
<dbReference type="GO" id="GO:0005783">
    <property type="term" value="C:endoplasmic reticulum"/>
    <property type="evidence" value="ECO:0007669"/>
    <property type="project" value="UniProtKB-SubCell"/>
</dbReference>
<evidence type="ECO:0000313" key="10">
    <source>
        <dbReference type="EMBL" id="KAF7488162.1"/>
    </source>
</evidence>
<dbReference type="Proteomes" id="UP000616769">
    <property type="component" value="Unassembled WGS sequence"/>
</dbReference>
<dbReference type="Pfam" id="PF04099">
    <property type="entry name" value="Sybindin"/>
    <property type="match status" value="1"/>
</dbReference>
<dbReference type="EMBL" id="WVUK01000066">
    <property type="protein sequence ID" value="KAF7488162.1"/>
    <property type="molecule type" value="Genomic_DNA"/>
</dbReference>
<gene>
    <name evidence="11" type="ORF">QR98_0086330</name>
    <name evidence="10" type="ORF">SSS_7326</name>
</gene>
<comment type="subunit">
    <text evidence="8">Component of the multisubunit TRAPP (transport protein particle) complex, which includes at least TRAPPC2, TRAPPC2L, TRAPPC3, TRAPPC3L, TRAPPC4, TRAPPC5, TRAPPC8, TRAPPC9, TRAPPC10, TRAPPC11 and TRAPPC12. Interacts with SDC2.</text>
</comment>
<reference evidence="10" key="3">
    <citation type="submission" date="2020-01" db="EMBL/GenBank/DDBJ databases">
        <authorList>
            <person name="Korhonen P.K.K."/>
            <person name="Guangxu M.G."/>
            <person name="Wang T.W."/>
            <person name="Stroehlein A.J.S."/>
            <person name="Young N.D."/>
            <person name="Ang C.-S.A."/>
            <person name="Fernando D.W.F."/>
            <person name="Lu H.L."/>
            <person name="Taylor S.T."/>
            <person name="Ehtesham M.E.M."/>
            <person name="Najaraj S.H.N."/>
            <person name="Harsha G.H.G."/>
            <person name="Madugundu A.M."/>
            <person name="Renuse S.R."/>
            <person name="Holt D.H."/>
            <person name="Pandey A.P."/>
            <person name="Papenfuss A.P."/>
            <person name="Gasser R.B.G."/>
            <person name="Fischer K.F."/>
        </authorList>
    </citation>
    <scope>NUCLEOTIDE SEQUENCE</scope>
    <source>
        <strain evidence="10">SSS_KF_BRIS2020</strain>
    </source>
</reference>
<dbReference type="InterPro" id="IPR011012">
    <property type="entry name" value="Longin-like_dom_sf"/>
</dbReference>
<dbReference type="GO" id="GO:0005794">
    <property type="term" value="C:Golgi apparatus"/>
    <property type="evidence" value="ECO:0007669"/>
    <property type="project" value="UniProtKB-SubCell"/>
</dbReference>
<reference evidence="11 14" key="1">
    <citation type="journal article" date="2015" name="Parasit. Vectors">
        <title>Draft genome of the scabies mite.</title>
        <authorList>
            <person name="Rider S.D.Jr."/>
            <person name="Morgan M.S."/>
            <person name="Arlian L.G."/>
        </authorList>
    </citation>
    <scope>NUCLEOTIDE SEQUENCE [LARGE SCALE GENOMIC DNA]</scope>
    <source>
        <strain evidence="11">Arlian Lab</strain>
    </source>
</reference>
<evidence type="ECO:0000313" key="13">
    <source>
        <dbReference type="Proteomes" id="UP000070412"/>
    </source>
</evidence>
<dbReference type="Gene3D" id="2.30.42.40">
    <property type="match status" value="1"/>
</dbReference>
<dbReference type="OMA" id="GQRDGIN"/>
<keyword evidence="5 9" id="KW-0333">Golgi apparatus</keyword>